<gene>
    <name evidence="2" type="ORF">ILT43_00860</name>
</gene>
<dbReference type="EMBL" id="JAFEMC010000001">
    <property type="protein sequence ID" value="MBM6574906.1"/>
    <property type="molecule type" value="Genomic_DNA"/>
</dbReference>
<evidence type="ECO:0000313" key="3">
    <source>
        <dbReference type="Proteomes" id="UP000763641"/>
    </source>
</evidence>
<keyword evidence="1" id="KW-0732">Signal</keyword>
<evidence type="ECO:0000256" key="1">
    <source>
        <dbReference type="SAM" id="SignalP"/>
    </source>
</evidence>
<dbReference type="RefSeq" id="WP_204193280.1">
    <property type="nucleotide sequence ID" value="NZ_JAFEMC010000001.1"/>
</dbReference>
<proteinExistence type="predicted"/>
<evidence type="ECO:0000313" key="2">
    <source>
        <dbReference type="EMBL" id="MBM6574906.1"/>
    </source>
</evidence>
<dbReference type="Proteomes" id="UP000763641">
    <property type="component" value="Unassembled WGS sequence"/>
</dbReference>
<organism evidence="2 3">
    <name type="scientific">Sphingomonas longa</name>
    <dbReference type="NCBI Taxonomy" id="2778730"/>
    <lineage>
        <taxon>Bacteria</taxon>
        <taxon>Pseudomonadati</taxon>
        <taxon>Pseudomonadota</taxon>
        <taxon>Alphaproteobacteria</taxon>
        <taxon>Sphingomonadales</taxon>
        <taxon>Sphingomonadaceae</taxon>
        <taxon>Sphingomonas</taxon>
    </lineage>
</organism>
<feature type="chain" id="PRO_5047329046" evidence="1">
    <location>
        <begin position="23"/>
        <end position="174"/>
    </location>
</feature>
<reference evidence="2 3" key="1">
    <citation type="submission" date="2020-12" db="EMBL/GenBank/DDBJ databases">
        <title>Sphingomonas sp.</title>
        <authorList>
            <person name="Kim M.K."/>
        </authorList>
    </citation>
    <scope>NUCLEOTIDE SEQUENCE [LARGE SCALE GENOMIC DNA]</scope>
    <source>
        <strain evidence="2 3">BT552</strain>
    </source>
</reference>
<name>A0ABS2D412_9SPHN</name>
<accession>A0ABS2D412</accession>
<keyword evidence="3" id="KW-1185">Reference proteome</keyword>
<protein>
    <submittedName>
        <fullName evidence="2">Uncharacterized protein</fullName>
    </submittedName>
</protein>
<sequence>MMRLTTMFVTMALLAAPAAAQAKPCLNNAEAESLALVALPEIIRETGRVCTARLPAASLIRRPDGPLILKYQQAADRAWPSAKSAIIKLSDPAADLLLASDYARPVLTSIVVPLIVGRIDLNDCGTIDRLVTQLEPLPARNTASIVVTVLQYLKMNERGGGKSGVPALPMCPAA</sequence>
<comment type="caution">
    <text evidence="2">The sequence shown here is derived from an EMBL/GenBank/DDBJ whole genome shotgun (WGS) entry which is preliminary data.</text>
</comment>
<feature type="signal peptide" evidence="1">
    <location>
        <begin position="1"/>
        <end position="22"/>
    </location>
</feature>